<dbReference type="PANTHER" id="PTHR12734:SF0">
    <property type="entry name" value="18S RRNA (GUANINE-N(7))-METHYLTRANSFERASE-RELATED"/>
    <property type="match status" value="1"/>
</dbReference>
<name>A0A059F3T6_9MICR</name>
<dbReference type="OrthoDB" id="2877at2759"/>
<dbReference type="GO" id="GO:0070476">
    <property type="term" value="P:rRNA (guanine-N7)-methylation"/>
    <property type="evidence" value="ECO:0007669"/>
    <property type="project" value="EnsemblFungi"/>
</dbReference>
<dbReference type="HOGENOM" id="CLU_055194_2_0_1"/>
<evidence type="ECO:0000259" key="1">
    <source>
        <dbReference type="Pfam" id="PF08241"/>
    </source>
</evidence>
<dbReference type="InterPro" id="IPR029063">
    <property type="entry name" value="SAM-dependent_MTases_sf"/>
</dbReference>
<dbReference type="GO" id="GO:0000447">
    <property type="term" value="P:endonucleolytic cleavage in ITS1 to separate SSU-rRNA from 5.8S rRNA and LSU-rRNA from tricistronic rRNA transcript (SSU-rRNA, 5.8S rRNA, LSU-rRNA)"/>
    <property type="evidence" value="ECO:0007669"/>
    <property type="project" value="EnsemblFungi"/>
</dbReference>
<proteinExistence type="predicted"/>
<evidence type="ECO:0000313" key="3">
    <source>
        <dbReference type="Proteomes" id="UP000030655"/>
    </source>
</evidence>
<dbReference type="InterPro" id="IPR013216">
    <property type="entry name" value="Methyltransf_11"/>
</dbReference>
<gene>
    <name evidence="2" type="ORF">H312_00968</name>
</gene>
<organism evidence="2 3">
    <name type="scientific">Anncaliia algerae PRA339</name>
    <dbReference type="NCBI Taxonomy" id="1288291"/>
    <lineage>
        <taxon>Eukaryota</taxon>
        <taxon>Fungi</taxon>
        <taxon>Fungi incertae sedis</taxon>
        <taxon>Microsporidia</taxon>
        <taxon>Tubulinosematoidea</taxon>
        <taxon>Tubulinosematidae</taxon>
        <taxon>Anncaliia</taxon>
    </lineage>
</organism>
<reference evidence="2 3" key="2">
    <citation type="submission" date="2014-03" db="EMBL/GenBank/DDBJ databases">
        <title>The Genome Sequence of Anncaliia algerae insect isolate PRA339.</title>
        <authorList>
            <consortium name="The Broad Institute Genome Sequencing Platform"/>
            <consortium name="The Broad Institute Genome Sequencing Center for Infectious Disease"/>
            <person name="Cuomo C."/>
            <person name="Becnel J."/>
            <person name="Sanscrainte N."/>
            <person name="Walker B."/>
            <person name="Young S.K."/>
            <person name="Zeng Q."/>
            <person name="Gargeya S."/>
            <person name="Fitzgerald M."/>
            <person name="Haas B."/>
            <person name="Abouelleil A."/>
            <person name="Alvarado L."/>
            <person name="Arachchi H.M."/>
            <person name="Berlin A.M."/>
            <person name="Chapman S.B."/>
            <person name="Dewar J."/>
            <person name="Goldberg J."/>
            <person name="Griggs A."/>
            <person name="Gujja S."/>
            <person name="Hansen M."/>
            <person name="Howarth C."/>
            <person name="Imamovic A."/>
            <person name="Larimer J."/>
            <person name="McCowan C."/>
            <person name="Murphy C."/>
            <person name="Neiman D."/>
            <person name="Pearson M."/>
            <person name="Priest M."/>
            <person name="Roberts A."/>
            <person name="Saif S."/>
            <person name="Shea T."/>
            <person name="Sisk P."/>
            <person name="Sykes S."/>
            <person name="Wortman J."/>
            <person name="Nusbaum C."/>
            <person name="Birren B."/>
        </authorList>
    </citation>
    <scope>NUCLEOTIDE SEQUENCE [LARGE SCALE GENOMIC DNA]</scope>
    <source>
        <strain evidence="2 3">PRA339</strain>
    </source>
</reference>
<dbReference type="SUPFAM" id="SSF53335">
    <property type="entry name" value="S-adenosyl-L-methionine-dependent methyltransferases"/>
    <property type="match status" value="1"/>
</dbReference>
<reference evidence="3" key="1">
    <citation type="submission" date="2013-02" db="EMBL/GenBank/DDBJ databases">
        <authorList>
            <consortium name="The Broad Institute Genome Sequencing Platform"/>
            <person name="Cuomo C."/>
            <person name="Becnel J."/>
            <person name="Sanscrainte N."/>
            <person name="Walker B."/>
            <person name="Young S.K."/>
            <person name="Zeng Q."/>
            <person name="Gargeya S."/>
            <person name="Fitzgerald M."/>
            <person name="Haas B."/>
            <person name="Abouelleil A."/>
            <person name="Alvarado L."/>
            <person name="Arachchi H.M."/>
            <person name="Berlin A.M."/>
            <person name="Chapman S.B."/>
            <person name="Dewar J."/>
            <person name="Goldberg J."/>
            <person name="Griggs A."/>
            <person name="Gujja S."/>
            <person name="Hansen M."/>
            <person name="Howarth C."/>
            <person name="Imamovic A."/>
            <person name="Larimer J."/>
            <person name="McCowan C."/>
            <person name="Murphy C."/>
            <person name="Neiman D."/>
            <person name="Pearson M."/>
            <person name="Priest M."/>
            <person name="Roberts A."/>
            <person name="Saif S."/>
            <person name="Shea T."/>
            <person name="Sisk P."/>
            <person name="Sykes S."/>
            <person name="Wortman J."/>
            <person name="Nusbaum C."/>
            <person name="Birren B."/>
        </authorList>
    </citation>
    <scope>NUCLEOTIDE SEQUENCE [LARGE SCALE GENOMIC DNA]</scope>
    <source>
        <strain evidence="3">PRA339</strain>
    </source>
</reference>
<accession>A0A059F3T6</accession>
<keyword evidence="3" id="KW-1185">Reference proteome</keyword>
<dbReference type="Pfam" id="PF08241">
    <property type="entry name" value="Methyltransf_11"/>
    <property type="match status" value="1"/>
</dbReference>
<feature type="domain" description="Methyltransferase type 11" evidence="1">
    <location>
        <begin position="51"/>
        <end position="149"/>
    </location>
</feature>
<dbReference type="AlphaFoldDB" id="A0A059F3T6"/>
<dbReference type="GO" id="GO:0016435">
    <property type="term" value="F:rRNA (guanine) methyltransferase activity"/>
    <property type="evidence" value="ECO:0007669"/>
    <property type="project" value="EnsemblFungi"/>
</dbReference>
<protein>
    <recommendedName>
        <fullName evidence="1">Methyltransferase type 11 domain-containing protein</fullName>
    </recommendedName>
</protein>
<dbReference type="EMBL" id="KK365139">
    <property type="protein sequence ID" value="KCZ81644.1"/>
    <property type="molecule type" value="Genomic_DNA"/>
</dbReference>
<dbReference type="PANTHER" id="PTHR12734">
    <property type="entry name" value="METHYLTRANSFERASE-RELATED"/>
    <property type="match status" value="1"/>
</dbReference>
<evidence type="ECO:0000313" key="2">
    <source>
        <dbReference type="EMBL" id="KCZ81644.1"/>
    </source>
</evidence>
<dbReference type="Gene3D" id="3.40.50.150">
    <property type="entry name" value="Vaccinia Virus protein VP39"/>
    <property type="match status" value="1"/>
</dbReference>
<dbReference type="GO" id="GO:0000056">
    <property type="term" value="P:ribosomal small subunit export from nucleus"/>
    <property type="evidence" value="ECO:0007669"/>
    <property type="project" value="EnsemblFungi"/>
</dbReference>
<dbReference type="VEuPathDB" id="MicrosporidiaDB:H312_00968"/>
<dbReference type="Proteomes" id="UP000030655">
    <property type="component" value="Unassembled WGS sequence"/>
</dbReference>
<dbReference type="GO" id="GO:0043527">
    <property type="term" value="C:tRNA methyltransferase complex"/>
    <property type="evidence" value="ECO:0007669"/>
    <property type="project" value="EnsemblFungi"/>
</dbReference>
<dbReference type="CDD" id="cd02440">
    <property type="entry name" value="AdoMet_MTases"/>
    <property type="match status" value="1"/>
</dbReference>
<dbReference type="InterPro" id="IPR039769">
    <property type="entry name" value="Bud23-like"/>
</dbReference>
<dbReference type="STRING" id="1288291.A0A059F3T6"/>
<sequence>MRLPETTLPAEIYYDKKGTQEYIENSRIQQLQYSLAERCIEISEKTEGVALDIGCGPGTSSQALIENDFLTIGLDISKDMLDVFDGTKVLCDMGNGLPFLPGSFDLIISVSAVQWLFESYRKEDLPIKRIKKFFKDLYTIIKRDGKIVLQFYCNPKQTEILKKEALNAGFYGGLIIDGKSKNTKTYLLLQCVKIRNENEEKEKRKDKFRNKK</sequence>
<dbReference type="GO" id="GO:0005730">
    <property type="term" value="C:nucleolus"/>
    <property type="evidence" value="ECO:0007669"/>
    <property type="project" value="EnsemblFungi"/>
</dbReference>